<feature type="transmembrane region" description="Helical" evidence="1">
    <location>
        <begin position="186"/>
        <end position="206"/>
    </location>
</feature>
<evidence type="ECO:0000313" key="3">
    <source>
        <dbReference type="Proteomes" id="UP001562425"/>
    </source>
</evidence>
<comment type="caution">
    <text evidence="2">The sequence shown here is derived from an EMBL/GenBank/DDBJ whole genome shotgun (WGS) entry which is preliminary data.</text>
</comment>
<feature type="transmembrane region" description="Helical" evidence="1">
    <location>
        <begin position="140"/>
        <end position="161"/>
    </location>
</feature>
<keyword evidence="1" id="KW-0472">Membrane</keyword>
<feature type="transmembrane region" description="Helical" evidence="1">
    <location>
        <begin position="99"/>
        <end position="120"/>
    </location>
</feature>
<keyword evidence="3" id="KW-1185">Reference proteome</keyword>
<evidence type="ECO:0008006" key="4">
    <source>
        <dbReference type="Google" id="ProtNLM"/>
    </source>
</evidence>
<keyword evidence="1" id="KW-1133">Transmembrane helix</keyword>
<organism evidence="2 3">
    <name type="scientific">Culex pipiens pipiens</name>
    <name type="common">Northern house mosquito</name>
    <dbReference type="NCBI Taxonomy" id="38569"/>
    <lineage>
        <taxon>Eukaryota</taxon>
        <taxon>Metazoa</taxon>
        <taxon>Ecdysozoa</taxon>
        <taxon>Arthropoda</taxon>
        <taxon>Hexapoda</taxon>
        <taxon>Insecta</taxon>
        <taxon>Pterygota</taxon>
        <taxon>Neoptera</taxon>
        <taxon>Endopterygota</taxon>
        <taxon>Diptera</taxon>
        <taxon>Nematocera</taxon>
        <taxon>Culicoidea</taxon>
        <taxon>Culicidae</taxon>
        <taxon>Culicinae</taxon>
        <taxon>Culicini</taxon>
        <taxon>Culex</taxon>
        <taxon>Culex</taxon>
    </lineage>
</organism>
<accession>A0ABD1DA08</accession>
<dbReference type="EMBL" id="JBEHCU010006760">
    <property type="protein sequence ID" value="KAL1396274.1"/>
    <property type="molecule type" value="Genomic_DNA"/>
</dbReference>
<name>A0ABD1DA08_CULPP</name>
<evidence type="ECO:0000256" key="1">
    <source>
        <dbReference type="SAM" id="Phobius"/>
    </source>
</evidence>
<feature type="transmembrane region" description="Helical" evidence="1">
    <location>
        <begin position="64"/>
        <end position="87"/>
    </location>
</feature>
<evidence type="ECO:0000313" key="2">
    <source>
        <dbReference type="EMBL" id="KAL1396274.1"/>
    </source>
</evidence>
<protein>
    <recommendedName>
        <fullName evidence="4">Gustatory receptor</fullName>
    </recommendedName>
</protein>
<dbReference type="AlphaFoldDB" id="A0ABD1DA08"/>
<reference evidence="2 3" key="1">
    <citation type="submission" date="2024-05" db="EMBL/GenBank/DDBJ databases">
        <title>Culex pipiens pipiens assembly and annotation.</title>
        <authorList>
            <person name="Alout H."/>
            <person name="Durand T."/>
        </authorList>
    </citation>
    <scope>NUCLEOTIDE SEQUENCE [LARGE SCALE GENOMIC DNA]</scope>
    <source>
        <strain evidence="2">HA-2024</strain>
        <tissue evidence="2">Whole body</tissue>
    </source>
</reference>
<sequence length="229" mass="26422">MFNSMLLFYEATMALFRMYCMFTDVYVNDLLKHIKSPEQVRVLSKAHMDLLPLMQLFTKCFAMPVLYCIMMLFFEGTLQLFQLYVLIDSSDGDYSLMDIFYYVMWYVPFAVKLIVTMHQAASTSNQLKLLTNFHGKTTQLMSLVTNAFSLPILFYVLLTFFEGTLQMFQLYFMLLDGYGSMTPSEIAADIICYFLWLGPLMVKLVVTMQLATRASEVVSGLLLSDCDLQ</sequence>
<proteinExistence type="predicted"/>
<gene>
    <name evidence="2" type="ORF">pipiens_010639</name>
</gene>
<dbReference type="Proteomes" id="UP001562425">
    <property type="component" value="Unassembled WGS sequence"/>
</dbReference>
<keyword evidence="1" id="KW-0812">Transmembrane</keyword>